<dbReference type="SUPFAM" id="SSF55729">
    <property type="entry name" value="Acyl-CoA N-acyltransferases (Nat)"/>
    <property type="match status" value="1"/>
</dbReference>
<feature type="non-terminal residue" evidence="1">
    <location>
        <position position="70"/>
    </location>
</feature>
<protein>
    <recommendedName>
        <fullName evidence="2">N-acetyltransferase domain-containing protein</fullName>
    </recommendedName>
</protein>
<accession>X1DWD1</accession>
<organism evidence="1">
    <name type="scientific">marine sediment metagenome</name>
    <dbReference type="NCBI Taxonomy" id="412755"/>
    <lineage>
        <taxon>unclassified sequences</taxon>
        <taxon>metagenomes</taxon>
        <taxon>ecological metagenomes</taxon>
    </lineage>
</organism>
<reference evidence="1" key="1">
    <citation type="journal article" date="2014" name="Front. Microbiol.">
        <title>High frequency of phylogenetically diverse reductive dehalogenase-homologous genes in deep subseafloor sedimentary metagenomes.</title>
        <authorList>
            <person name="Kawai M."/>
            <person name="Futagami T."/>
            <person name="Toyoda A."/>
            <person name="Takaki Y."/>
            <person name="Nishi S."/>
            <person name="Hori S."/>
            <person name="Arai W."/>
            <person name="Tsubouchi T."/>
            <person name="Morono Y."/>
            <person name="Uchiyama I."/>
            <person name="Ito T."/>
            <person name="Fujiyama A."/>
            <person name="Inagaki F."/>
            <person name="Takami H."/>
        </authorList>
    </citation>
    <scope>NUCLEOTIDE SEQUENCE</scope>
    <source>
        <strain evidence="1">Expedition CK06-06</strain>
    </source>
</reference>
<evidence type="ECO:0008006" key="2">
    <source>
        <dbReference type="Google" id="ProtNLM"/>
    </source>
</evidence>
<evidence type="ECO:0000313" key="1">
    <source>
        <dbReference type="EMBL" id="GAH24537.1"/>
    </source>
</evidence>
<dbReference type="InterPro" id="IPR016181">
    <property type="entry name" value="Acyl_CoA_acyltransferase"/>
</dbReference>
<dbReference type="Gene3D" id="3.40.630.30">
    <property type="match status" value="1"/>
</dbReference>
<dbReference type="EMBL" id="BARU01003517">
    <property type="protein sequence ID" value="GAH24537.1"/>
    <property type="molecule type" value="Genomic_DNA"/>
</dbReference>
<proteinExistence type="predicted"/>
<gene>
    <name evidence="1" type="ORF">S03H2_07575</name>
</gene>
<dbReference type="Pfam" id="PF13527">
    <property type="entry name" value="Acetyltransf_9"/>
    <property type="match status" value="1"/>
</dbReference>
<comment type="caution">
    <text evidence="1">The sequence shown here is derived from an EMBL/GenBank/DDBJ whole genome shotgun (WGS) entry which is preliminary data.</text>
</comment>
<sequence length="70" mass="7782">MKLEIRAARANEMEEFARVVSTAFGESPQFAQRVPPEYTLCVFKDGKIATTYIAYPETMCFNGSETPVAA</sequence>
<dbReference type="AlphaFoldDB" id="X1DWD1"/>
<name>X1DWD1_9ZZZZ</name>